<dbReference type="PANTHER" id="PTHR46093">
    <property type="entry name" value="ACYL-COA-BINDING DOMAIN-CONTAINING PROTEIN 5"/>
    <property type="match status" value="1"/>
</dbReference>
<feature type="compositionally biased region" description="Low complexity" evidence="7">
    <location>
        <begin position="19"/>
        <end position="47"/>
    </location>
</feature>
<keyword evidence="2" id="KW-0880">Kelch repeat</keyword>
<feature type="region of interest" description="Disordered" evidence="7">
    <location>
        <begin position="1466"/>
        <end position="1489"/>
    </location>
</feature>
<feature type="coiled-coil region" evidence="6">
    <location>
        <begin position="1039"/>
        <end position="1073"/>
    </location>
</feature>
<feature type="compositionally biased region" description="Low complexity" evidence="7">
    <location>
        <begin position="577"/>
        <end position="588"/>
    </location>
</feature>
<feature type="region of interest" description="Disordered" evidence="7">
    <location>
        <begin position="1"/>
        <end position="130"/>
    </location>
</feature>
<feature type="compositionally biased region" description="Basic residues" evidence="7">
    <location>
        <begin position="1"/>
        <end position="10"/>
    </location>
</feature>
<feature type="compositionally biased region" description="Polar residues" evidence="7">
    <location>
        <begin position="616"/>
        <end position="626"/>
    </location>
</feature>
<feature type="compositionally biased region" description="Polar residues" evidence="7">
    <location>
        <begin position="1305"/>
        <end position="1331"/>
    </location>
</feature>
<dbReference type="Gene3D" id="2.120.10.80">
    <property type="entry name" value="Kelch-type beta propeller"/>
    <property type="match status" value="2"/>
</dbReference>
<dbReference type="SUPFAM" id="SSF117281">
    <property type="entry name" value="Kelch motif"/>
    <property type="match status" value="1"/>
</dbReference>
<reference evidence="8 9" key="1">
    <citation type="submission" date="2016-07" db="EMBL/GenBank/DDBJ databases">
        <title>Draft genome of the white-rot fungus Obba rivulosa 3A-2.</title>
        <authorList>
            <consortium name="DOE Joint Genome Institute"/>
            <person name="Miettinen O."/>
            <person name="Riley R."/>
            <person name="Acob R."/>
            <person name="Barry K."/>
            <person name="Cullen D."/>
            <person name="De Vries R."/>
            <person name="Hainaut M."/>
            <person name="Hatakka A."/>
            <person name="Henrissat B."/>
            <person name="Hilden K."/>
            <person name="Kuo R."/>
            <person name="Labutti K."/>
            <person name="Lipzen A."/>
            <person name="Makela M.R."/>
            <person name="Sandor L."/>
            <person name="Spatafora J.W."/>
            <person name="Grigoriev I.V."/>
            <person name="Hibbett D.S."/>
        </authorList>
    </citation>
    <scope>NUCLEOTIDE SEQUENCE [LARGE SCALE GENOMIC DNA]</scope>
    <source>
        <strain evidence="8 9">3A-2</strain>
    </source>
</reference>
<evidence type="ECO:0000256" key="5">
    <source>
        <dbReference type="ARBA" id="ARBA00023054"/>
    </source>
</evidence>
<accession>A0A8E2DS82</accession>
<keyword evidence="5 6" id="KW-0175">Coiled coil</keyword>
<comment type="subcellular location">
    <subcellularLocation>
        <location evidence="1">Cytoplasm</location>
    </subcellularLocation>
</comment>
<feature type="compositionally biased region" description="Pro residues" evidence="7">
    <location>
        <begin position="499"/>
        <end position="508"/>
    </location>
</feature>
<evidence type="ECO:0000256" key="3">
    <source>
        <dbReference type="ARBA" id="ARBA00022490"/>
    </source>
</evidence>
<evidence type="ECO:0000256" key="4">
    <source>
        <dbReference type="ARBA" id="ARBA00022737"/>
    </source>
</evidence>
<name>A0A8E2DS82_9APHY</name>
<feature type="region of interest" description="Disordered" evidence="7">
    <location>
        <begin position="474"/>
        <end position="626"/>
    </location>
</feature>
<sequence length="1489" mass="162915">MSFFSRKKHAPPAQNNNASVVQSPSAVLAQVQQQQQPPQAQQTLQKQVVKEPSYESGLSGRGSPLVGMNGVPPNAAQLQQRQTRNGSIAEPGNAPMQGSVSSNGPLGPSPPPLQAPPGQGSQQQQRPAYPWSQRHLALPSPVTIPKQGVVPPSTPSPSPFPRYGHALPATATATGELFLFGGLVRDTVRNDLYLFSTRDLSATLLQTGGEIPSPRVGHSSALVGSVLIVWGGDTKTNGKSKAGDKQDDGLYLLNLVSREWTRVATHGPAPVGRYGHAVTMVGSKFFVFGGQVDGDFLNDLWAFDLNSLRTKATWELVEPAEGSPRPAQRTGHICVTYGDKIYLFGGTDCQYHYNDTWVFDTNTRVWSELTCIGFIPSPREGHAASLVDDVIYVFGGRGVDGKDLGDLGAFKISNQRWYMFQKMGPAPSARSGHAMASMGSRVFVLGGLGGESLNPAKPEDPSMIHVLDTKHIKYPDSKQAPPTGPPTSTPAPTTRKPSFGPPAPPQGTPAPGVNGVRAISPEQGSDIDEARRAMSPSSMRSVGRATNGIPPQSLSSIAKGKAPMRPRREDDGDFDAGESSPEASSAEPGPRERAFSPDQARARSPTAAPSRAISPVSQNGIDASDSMQPLNMASVAMARNGLSARSPSPNIDRTRAPQDAFYSSKPASPILPNGFGHKSGSTGNVVADLIRDLKDKDAEMEAMRKREAWMKAALAMASRSGFVYAGSGEELLSAAEDDDVDGGKVSEVVVNLKQLKAKIQATVVGQAKEASARIGEAERLRTSAVQEAAYYRAKVAALEASNGGESTKLERQRIADLERQLSAVMAREVEKDNKIKELSDALALQTTLLEQAEARADDSAKRADLASQSHERIMETYKALQEEHDTLQVRSKGQAEKLVSQTSLVEQREADHLRHLSQVEELLLSREQHIRALEQARMAVETASARSEEVDAQYQRAREQINQLEADLAELRGELEARTTEVESARIRIADLENSWAKSREEADAFRALTTGSLGDLLDSHRELKGDEDRFAHGHAEKIVALQREASSLRELLQDASRRSDQAQSDLAQELEKTRGFETEIGSLRSQIVGLRTQLSHALADSGRLRKDLIAKESDLQSQSRELSSIESRLYALRKVLAEHGIVAENGALSSPSQSPAGSSSRIADLEDRLGKQARLQERAERELQTVLREKQDAEAQVDTLSAQLDRLRASRSPERLNGSDYGAEARAMEAERKLEEMEASYKARLQQLEEDYQLAVHYVKGTEKMMRKMKDELTKQKALNQSMQSELDRGSNTEPGSRIRAVNGRNTPSDDGQELRNQLQDAQRQVQRLNGDNRDLRSRIDSLEGDLEHMRDNLIASQRESDERILRIEEFEQEVERLQKSLEIARGHDETLLERLSNENTSLKRENEQLSHKIGLLLEVDQPAFGHGRPISGVSERRVSTSSSVAFEHLSSELDDWQRQLASSMSNRRISDYDTTQLSGHERARSRS</sequence>
<feature type="compositionally biased region" description="Polar residues" evidence="7">
    <location>
        <begin position="1466"/>
        <end position="1480"/>
    </location>
</feature>
<keyword evidence="3" id="KW-0963">Cytoplasm</keyword>
<dbReference type="GO" id="GO:0005737">
    <property type="term" value="C:cytoplasm"/>
    <property type="evidence" value="ECO:0007669"/>
    <property type="project" value="UniProtKB-SubCell"/>
</dbReference>
<dbReference type="InterPro" id="IPR015915">
    <property type="entry name" value="Kelch-typ_b-propeller"/>
</dbReference>
<evidence type="ECO:0000256" key="6">
    <source>
        <dbReference type="SAM" id="Coils"/>
    </source>
</evidence>
<dbReference type="FunFam" id="2.120.10.80:FF:000049">
    <property type="entry name" value="Cell polarity protein (Tea1)"/>
    <property type="match status" value="1"/>
</dbReference>
<keyword evidence="9" id="KW-1185">Reference proteome</keyword>
<evidence type="ECO:0000256" key="7">
    <source>
        <dbReference type="SAM" id="MobiDB-lite"/>
    </source>
</evidence>
<dbReference type="SUPFAM" id="SSF57997">
    <property type="entry name" value="Tropomyosin"/>
    <property type="match status" value="1"/>
</dbReference>
<feature type="compositionally biased region" description="Low complexity" evidence="7">
    <location>
        <begin position="116"/>
        <end position="127"/>
    </location>
</feature>
<evidence type="ECO:0008006" key="10">
    <source>
        <dbReference type="Google" id="ProtNLM"/>
    </source>
</evidence>
<dbReference type="Pfam" id="PF24681">
    <property type="entry name" value="Kelch_KLHDC2_KLHL20_DRC7"/>
    <property type="match status" value="1"/>
</dbReference>
<feature type="coiled-coil region" evidence="6">
    <location>
        <begin position="835"/>
        <end position="890"/>
    </location>
</feature>
<dbReference type="Gene3D" id="1.10.287.1490">
    <property type="match status" value="1"/>
</dbReference>
<feature type="region of interest" description="Disordered" evidence="7">
    <location>
        <begin position="1280"/>
        <end position="1338"/>
    </location>
</feature>
<evidence type="ECO:0000313" key="8">
    <source>
        <dbReference type="EMBL" id="OCH94736.1"/>
    </source>
</evidence>
<gene>
    <name evidence="8" type="ORF">OBBRIDRAFT_747046</name>
</gene>
<feature type="compositionally biased region" description="Polar residues" evidence="7">
    <location>
        <begin position="76"/>
        <end position="86"/>
    </location>
</feature>
<evidence type="ECO:0000256" key="2">
    <source>
        <dbReference type="ARBA" id="ARBA00022441"/>
    </source>
</evidence>
<feature type="coiled-coil region" evidence="6">
    <location>
        <begin position="933"/>
        <end position="995"/>
    </location>
</feature>
<dbReference type="EMBL" id="KV722341">
    <property type="protein sequence ID" value="OCH94736.1"/>
    <property type="molecule type" value="Genomic_DNA"/>
</dbReference>
<feature type="compositionally biased region" description="Low complexity" evidence="7">
    <location>
        <begin position="602"/>
        <end position="615"/>
    </location>
</feature>
<evidence type="ECO:0000313" key="9">
    <source>
        <dbReference type="Proteomes" id="UP000250043"/>
    </source>
</evidence>
<keyword evidence="4" id="KW-0677">Repeat</keyword>
<proteinExistence type="predicted"/>
<dbReference type="PANTHER" id="PTHR46093:SF18">
    <property type="entry name" value="FIBRONECTIN TYPE-III DOMAIN-CONTAINING PROTEIN"/>
    <property type="match status" value="1"/>
</dbReference>
<dbReference type="Proteomes" id="UP000250043">
    <property type="component" value="Unassembled WGS sequence"/>
</dbReference>
<dbReference type="OrthoDB" id="45365at2759"/>
<organism evidence="8 9">
    <name type="scientific">Obba rivulosa</name>
    <dbReference type="NCBI Taxonomy" id="1052685"/>
    <lineage>
        <taxon>Eukaryota</taxon>
        <taxon>Fungi</taxon>
        <taxon>Dikarya</taxon>
        <taxon>Basidiomycota</taxon>
        <taxon>Agaricomycotina</taxon>
        <taxon>Agaricomycetes</taxon>
        <taxon>Polyporales</taxon>
        <taxon>Gelatoporiaceae</taxon>
        <taxon>Obba</taxon>
    </lineage>
</organism>
<protein>
    <recommendedName>
        <fullName evidence="10">Tip elongation aberrant protein 1</fullName>
    </recommendedName>
</protein>
<evidence type="ECO:0000256" key="1">
    <source>
        <dbReference type="ARBA" id="ARBA00004496"/>
    </source>
</evidence>